<dbReference type="Proteomes" id="UP001433071">
    <property type="component" value="Unassembled WGS sequence"/>
</dbReference>
<keyword evidence="3" id="KW-1185">Reference proteome</keyword>
<dbReference type="InterPro" id="IPR021327">
    <property type="entry name" value="DUF2934"/>
</dbReference>
<name>A0ABV1Z650_9HYPH</name>
<comment type="caution">
    <text evidence="2">The sequence shown here is derived from an EMBL/GenBank/DDBJ whole genome shotgun (WGS) entry which is preliminary data.</text>
</comment>
<accession>A0ABV1Z650</accession>
<feature type="compositionally biased region" description="Basic residues" evidence="1">
    <location>
        <begin position="44"/>
        <end position="53"/>
    </location>
</feature>
<dbReference type="RefSeq" id="WP_352560769.1">
    <property type="nucleotide sequence ID" value="NZ_JAMYQB010000022.1"/>
</dbReference>
<gene>
    <name evidence="2" type="ORF">NKI36_24125</name>
</gene>
<feature type="region of interest" description="Disordered" evidence="1">
    <location>
        <begin position="1"/>
        <end position="79"/>
    </location>
</feature>
<evidence type="ECO:0000313" key="3">
    <source>
        <dbReference type="Proteomes" id="UP001433071"/>
    </source>
</evidence>
<feature type="compositionally biased region" description="Low complexity" evidence="1">
    <location>
        <begin position="54"/>
        <end position="73"/>
    </location>
</feature>
<sequence length="79" mass="8547">MTDDRQDRIRQRAHEIWEQAGRPEGAHQEHWEQATAEIDGAAAKPKKTAKKAAAKPVKATAKPKAAKPAAAKSGKAKPK</sequence>
<evidence type="ECO:0000313" key="2">
    <source>
        <dbReference type="EMBL" id="MER9407126.1"/>
    </source>
</evidence>
<reference evidence="2 3" key="1">
    <citation type="journal article" date="2024" name="Proc. Natl. Acad. Sci. U.S.A.">
        <title>The evolutionary genomics of adaptation to stress in wild rhizobium bacteria.</title>
        <authorList>
            <person name="Kehlet-Delgado H."/>
            <person name="Montoya A.P."/>
            <person name="Jensen K.T."/>
            <person name="Wendlandt C.E."/>
            <person name="Dexheimer C."/>
            <person name="Roberts M."/>
            <person name="Torres Martinez L."/>
            <person name="Friesen M.L."/>
            <person name="Griffitts J.S."/>
            <person name="Porter S.S."/>
        </authorList>
    </citation>
    <scope>NUCLEOTIDE SEQUENCE [LARGE SCALE GENOMIC DNA]</scope>
    <source>
        <strain evidence="2 3">M0641</strain>
    </source>
</reference>
<feature type="compositionally biased region" description="Basic and acidic residues" evidence="1">
    <location>
        <begin position="1"/>
        <end position="17"/>
    </location>
</feature>
<organism evidence="2 3">
    <name type="scientific">Mesorhizobium caraganae</name>
    <dbReference type="NCBI Taxonomy" id="483206"/>
    <lineage>
        <taxon>Bacteria</taxon>
        <taxon>Pseudomonadati</taxon>
        <taxon>Pseudomonadota</taxon>
        <taxon>Alphaproteobacteria</taxon>
        <taxon>Hyphomicrobiales</taxon>
        <taxon>Phyllobacteriaceae</taxon>
        <taxon>Mesorhizobium</taxon>
    </lineage>
</organism>
<dbReference type="Pfam" id="PF11154">
    <property type="entry name" value="DUF2934"/>
    <property type="match status" value="1"/>
</dbReference>
<protein>
    <submittedName>
        <fullName evidence="2">DUF2934 domain-containing protein</fullName>
    </submittedName>
</protein>
<proteinExistence type="predicted"/>
<dbReference type="EMBL" id="JAMYQB010000022">
    <property type="protein sequence ID" value="MER9407126.1"/>
    <property type="molecule type" value="Genomic_DNA"/>
</dbReference>
<evidence type="ECO:0000256" key="1">
    <source>
        <dbReference type="SAM" id="MobiDB-lite"/>
    </source>
</evidence>